<dbReference type="InterPro" id="IPR019734">
    <property type="entry name" value="TPR_rpt"/>
</dbReference>
<dbReference type="EMBL" id="BARV01035065">
    <property type="protein sequence ID" value="GAI53428.1"/>
    <property type="molecule type" value="Genomic_DNA"/>
</dbReference>
<protein>
    <submittedName>
        <fullName evidence="3">Uncharacterized protein</fullName>
    </submittedName>
</protein>
<name>X1PC47_9ZZZZ</name>
<evidence type="ECO:0000313" key="3">
    <source>
        <dbReference type="EMBL" id="GAI53428.1"/>
    </source>
</evidence>
<dbReference type="PROSITE" id="PS50293">
    <property type="entry name" value="TPR_REGION"/>
    <property type="match status" value="1"/>
</dbReference>
<feature type="non-terminal residue" evidence="3">
    <location>
        <position position="1"/>
    </location>
</feature>
<dbReference type="InterPro" id="IPR011990">
    <property type="entry name" value="TPR-like_helical_dom_sf"/>
</dbReference>
<sequence length="239" mass="28200">RVIDDTHLWSERYDRDIEDIFSVQSEIAEQVAQQLDLTVLEPERRSLNARPTENLEAYDNYLQGREHEERGWAHSDAEEFKRAIEMLVRATKLDPGFTLAYVRISYIHSRMYFFGVDRTEERLARSRAAVDKALELQPDLPEAHQALAFNYYWGLSDYDRAAEIFESVQKARPNFDPQLLGYIQRRQGKWKQCLETLEKAFRINPRDTQIAYETGGANISMHRYEQAEEWFNRALSIYP</sequence>
<reference evidence="3" key="1">
    <citation type="journal article" date="2014" name="Front. Microbiol.">
        <title>High frequency of phylogenetically diverse reductive dehalogenase-homologous genes in deep subseafloor sedimentary metagenomes.</title>
        <authorList>
            <person name="Kawai M."/>
            <person name="Futagami T."/>
            <person name="Toyoda A."/>
            <person name="Takaki Y."/>
            <person name="Nishi S."/>
            <person name="Hori S."/>
            <person name="Arai W."/>
            <person name="Tsubouchi T."/>
            <person name="Morono Y."/>
            <person name="Uchiyama I."/>
            <person name="Ito T."/>
            <person name="Fujiyama A."/>
            <person name="Inagaki F."/>
            <person name="Takami H."/>
        </authorList>
    </citation>
    <scope>NUCLEOTIDE SEQUENCE</scope>
    <source>
        <strain evidence="3">Expedition CK06-06</strain>
    </source>
</reference>
<evidence type="ECO:0000256" key="2">
    <source>
        <dbReference type="ARBA" id="ARBA00022803"/>
    </source>
</evidence>
<proteinExistence type="predicted"/>
<dbReference type="PANTHER" id="PTHR44943:SF8">
    <property type="entry name" value="TPR REPEAT-CONTAINING PROTEIN MJ0263"/>
    <property type="match status" value="1"/>
</dbReference>
<keyword evidence="1" id="KW-0677">Repeat</keyword>
<organism evidence="3">
    <name type="scientific">marine sediment metagenome</name>
    <dbReference type="NCBI Taxonomy" id="412755"/>
    <lineage>
        <taxon>unclassified sequences</taxon>
        <taxon>metagenomes</taxon>
        <taxon>ecological metagenomes</taxon>
    </lineage>
</organism>
<comment type="caution">
    <text evidence="3">The sequence shown here is derived from an EMBL/GenBank/DDBJ whole genome shotgun (WGS) entry which is preliminary data.</text>
</comment>
<accession>X1PC47</accession>
<dbReference type="SMART" id="SM00028">
    <property type="entry name" value="TPR"/>
    <property type="match status" value="3"/>
</dbReference>
<evidence type="ECO:0000256" key="1">
    <source>
        <dbReference type="ARBA" id="ARBA00022737"/>
    </source>
</evidence>
<dbReference type="PANTHER" id="PTHR44943">
    <property type="entry name" value="CELLULOSE SYNTHASE OPERON PROTEIN C"/>
    <property type="match status" value="1"/>
</dbReference>
<keyword evidence="2" id="KW-0802">TPR repeat</keyword>
<dbReference type="Gene3D" id="1.25.40.10">
    <property type="entry name" value="Tetratricopeptide repeat domain"/>
    <property type="match status" value="2"/>
</dbReference>
<dbReference type="Pfam" id="PF12895">
    <property type="entry name" value="ANAPC3"/>
    <property type="match status" value="1"/>
</dbReference>
<dbReference type="AlphaFoldDB" id="X1PC47"/>
<dbReference type="SUPFAM" id="SSF48452">
    <property type="entry name" value="TPR-like"/>
    <property type="match status" value="1"/>
</dbReference>
<gene>
    <name evidence="3" type="ORF">S06H3_54772</name>
</gene>
<feature type="non-terminal residue" evidence="3">
    <location>
        <position position="239"/>
    </location>
</feature>
<dbReference type="InterPro" id="IPR051685">
    <property type="entry name" value="Ycf3/AcsC/BcsC/TPR_MFPF"/>
</dbReference>